<organism evidence="1 2">
    <name type="scientific">Ancylobacter mangrovi</name>
    <dbReference type="NCBI Taxonomy" id="2972472"/>
    <lineage>
        <taxon>Bacteria</taxon>
        <taxon>Pseudomonadati</taxon>
        <taxon>Pseudomonadota</taxon>
        <taxon>Alphaproteobacteria</taxon>
        <taxon>Hyphomicrobiales</taxon>
        <taxon>Xanthobacteraceae</taxon>
        <taxon>Ancylobacter</taxon>
    </lineage>
</organism>
<evidence type="ECO:0000313" key="2">
    <source>
        <dbReference type="Proteomes" id="UP001151088"/>
    </source>
</evidence>
<sequence length="112" mass="12387">MRDGVGQARDYAEWIAVRVLGALANDALRLERFFTEMGIEARAVRTCASDPRFLASLLDWVAEEAALAEAIMSETGIRADDIAMARHVLRGGDEETCLPMPAGRRSRPRHFA</sequence>
<name>A0A9X2PIV0_9HYPH</name>
<comment type="caution">
    <text evidence="1">The sequence shown here is derived from an EMBL/GenBank/DDBJ whole genome shotgun (WGS) entry which is preliminary data.</text>
</comment>
<gene>
    <name evidence="1" type="ORF">NVS89_22655</name>
</gene>
<evidence type="ECO:0000313" key="1">
    <source>
        <dbReference type="EMBL" id="MCS0497896.1"/>
    </source>
</evidence>
<dbReference type="Proteomes" id="UP001151088">
    <property type="component" value="Unassembled WGS sequence"/>
</dbReference>
<dbReference type="AlphaFoldDB" id="A0A9X2PIV0"/>
<proteinExistence type="predicted"/>
<keyword evidence="2" id="KW-1185">Reference proteome</keyword>
<dbReference type="Pfam" id="PF12096">
    <property type="entry name" value="DUF3572"/>
    <property type="match status" value="1"/>
</dbReference>
<dbReference type="RefSeq" id="WP_258735053.1">
    <property type="nucleotide sequence ID" value="NZ_JANTHZ010000015.1"/>
</dbReference>
<accession>A0A9X2PIV0</accession>
<dbReference type="EMBL" id="JANTHZ010000015">
    <property type="protein sequence ID" value="MCS0497896.1"/>
    <property type="molecule type" value="Genomic_DNA"/>
</dbReference>
<dbReference type="InterPro" id="IPR021955">
    <property type="entry name" value="DUF3572"/>
</dbReference>
<protein>
    <submittedName>
        <fullName evidence="1">DUF3572 domain-containing protein</fullName>
    </submittedName>
</protein>
<reference evidence="1" key="1">
    <citation type="submission" date="2022-08" db="EMBL/GenBank/DDBJ databases">
        <authorList>
            <person name="Li F."/>
        </authorList>
    </citation>
    <scope>NUCLEOTIDE SEQUENCE</scope>
    <source>
        <strain evidence="1">MQZ15Z-1</strain>
    </source>
</reference>